<feature type="compositionally biased region" description="Basic and acidic residues" evidence="1">
    <location>
        <begin position="12"/>
        <end position="24"/>
    </location>
</feature>
<proteinExistence type="predicted"/>
<sequence length="403" mass="44438">MKSGSKKKNKKKDKEGRRLSTAENARLKELLDLAQMASPDSLTEEAGGPEMAQALIEKLAQNDSPRLETMAALAEAYPEKAVRKALRRAVFQMERRGIPVDSLQENAALRPEPALRARVENDLHAQIGPVMDLSGARLVVVTATHPLRGHEVLIAVVSPEKGFLDIFAGRVNRKQLTRLEKDMEAEGQPMVDTSLLHSADVLEKAYQQHIRMNAGAPDGYLAIRPSLLERAARSKSPAIEEEPGASTEPLQPPTQAQCDLLFREPCMERWLIEVDLLQPYLEEMQSAVESPLVLSAMSQADRLADIRGRALSGIFTGAKMDSLRDCLTENAFVFRGIGKDDAAKTSLQAAQECVRFRDAPDGSVFLRYLLDRSLAQAGGVDLGKPPEEDLMEENQMEKPLILV</sequence>
<dbReference type="AlphaFoldDB" id="A0A653A2Z0"/>
<feature type="region of interest" description="Disordered" evidence="1">
    <location>
        <begin position="1"/>
        <end position="24"/>
    </location>
</feature>
<dbReference type="EMBL" id="UPXX01000013">
    <property type="protein sequence ID" value="VBB42374.1"/>
    <property type="molecule type" value="Genomic_DNA"/>
</dbReference>
<evidence type="ECO:0000313" key="2">
    <source>
        <dbReference type="EMBL" id="VBB42374.1"/>
    </source>
</evidence>
<name>A0A653A2Z0_UNCDX</name>
<accession>A0A653A2Z0</accession>
<feature type="region of interest" description="Disordered" evidence="1">
    <location>
        <begin position="232"/>
        <end position="253"/>
    </location>
</feature>
<evidence type="ECO:0000256" key="1">
    <source>
        <dbReference type="SAM" id="MobiDB-lite"/>
    </source>
</evidence>
<gene>
    <name evidence="2" type="ORF">TRIP_B200514</name>
</gene>
<protein>
    <submittedName>
        <fullName evidence="2">Uncharacterized protein</fullName>
    </submittedName>
</protein>
<reference evidence="2" key="1">
    <citation type="submission" date="2018-07" db="EMBL/GenBank/DDBJ databases">
        <authorList>
            <consortium name="Genoscope - CEA"/>
            <person name="William W."/>
        </authorList>
    </citation>
    <scope>NUCLEOTIDE SEQUENCE</scope>
    <source>
        <strain evidence="2">IK1</strain>
    </source>
</reference>
<organism evidence="2">
    <name type="scientific">Uncultured Desulfatiglans sp</name>
    <dbReference type="NCBI Taxonomy" id="1748965"/>
    <lineage>
        <taxon>Bacteria</taxon>
        <taxon>Pseudomonadati</taxon>
        <taxon>Thermodesulfobacteriota</taxon>
        <taxon>Desulfobacteria</taxon>
        <taxon>Desulfatiglandales</taxon>
        <taxon>Desulfatiglandaceae</taxon>
        <taxon>Desulfatiglans</taxon>
        <taxon>environmental samples</taxon>
    </lineage>
</organism>
<feature type="compositionally biased region" description="Basic residues" evidence="1">
    <location>
        <begin position="1"/>
        <end position="11"/>
    </location>
</feature>